<feature type="non-terminal residue" evidence="3">
    <location>
        <position position="1"/>
    </location>
</feature>
<keyword evidence="4" id="KW-1185">Reference proteome</keyword>
<gene>
    <name evidence="2" type="ORF">T01_13724</name>
    <name evidence="3" type="ORF">T01_15459</name>
</gene>
<evidence type="ECO:0000313" key="3">
    <source>
        <dbReference type="EMBL" id="KRY32148.1"/>
    </source>
</evidence>
<comment type="caution">
    <text evidence="3">The sequence shown here is derived from an EMBL/GenBank/DDBJ whole genome shotgun (WGS) entry which is preliminary data.</text>
</comment>
<evidence type="ECO:0000256" key="1">
    <source>
        <dbReference type="SAM" id="MobiDB-lite"/>
    </source>
</evidence>
<reference evidence="3 4" key="1">
    <citation type="submission" date="2015-01" db="EMBL/GenBank/DDBJ databases">
        <title>Evolution of Trichinella species and genotypes.</title>
        <authorList>
            <person name="Korhonen P.K."/>
            <person name="Edoardo P."/>
            <person name="Giuseppe L.R."/>
            <person name="Gasser R.B."/>
        </authorList>
    </citation>
    <scope>NUCLEOTIDE SEQUENCE [LARGE SCALE GENOMIC DNA]</scope>
    <source>
        <strain evidence="3">ISS3</strain>
    </source>
</reference>
<evidence type="ECO:0000313" key="2">
    <source>
        <dbReference type="EMBL" id="KRY32126.1"/>
    </source>
</evidence>
<evidence type="ECO:0000313" key="4">
    <source>
        <dbReference type="Proteomes" id="UP000054776"/>
    </source>
</evidence>
<feature type="non-terminal residue" evidence="3">
    <location>
        <position position="221"/>
    </location>
</feature>
<protein>
    <submittedName>
        <fullName evidence="3">Uncharacterized protein</fullName>
    </submittedName>
</protein>
<accession>A0A0V1B540</accession>
<proteinExistence type="predicted"/>
<dbReference type="AlphaFoldDB" id="A0A0V1B540"/>
<feature type="compositionally biased region" description="Basic residues" evidence="1">
    <location>
        <begin position="73"/>
        <end position="92"/>
    </location>
</feature>
<dbReference type="EMBL" id="JYDH01000104">
    <property type="protein sequence ID" value="KRY32148.1"/>
    <property type="molecule type" value="Genomic_DNA"/>
</dbReference>
<dbReference type="Proteomes" id="UP000054776">
    <property type="component" value="Unassembled WGS sequence"/>
</dbReference>
<feature type="region of interest" description="Disordered" evidence="1">
    <location>
        <begin position="38"/>
        <end position="122"/>
    </location>
</feature>
<dbReference type="InParanoid" id="A0A0V1B540"/>
<organism evidence="3 4">
    <name type="scientific">Trichinella spiralis</name>
    <name type="common">Trichina worm</name>
    <dbReference type="NCBI Taxonomy" id="6334"/>
    <lineage>
        <taxon>Eukaryota</taxon>
        <taxon>Metazoa</taxon>
        <taxon>Ecdysozoa</taxon>
        <taxon>Nematoda</taxon>
        <taxon>Enoplea</taxon>
        <taxon>Dorylaimia</taxon>
        <taxon>Trichinellida</taxon>
        <taxon>Trichinellidae</taxon>
        <taxon>Trichinella</taxon>
    </lineage>
</organism>
<sequence length="221" mass="24895">LSSSIFRNARFAKINLRRFQANLIGRCGRGGLERRRAAFSHTHGRQPGTADARRRAEPSPHYPPAPTTAGRFGVHHAHAGCHTRRRASRPRSGRSFQPDSPRPPRIGGIRLRKEHADRSRRALRPSHSFVVSTIRSNCSRKCRQSKNSFKFTNISGNICIQIAFQTTRHSRLCGRSQWFVGNKVATRACDICPLGWRSLDANDHYSIWHTDSKNAVGVGRV</sequence>
<name>A0A0V1B540_TRISP</name>
<dbReference type="EMBL" id="JYDH01000104">
    <property type="protein sequence ID" value="KRY32126.1"/>
    <property type="molecule type" value="Genomic_DNA"/>
</dbReference>